<accession>A0A0V0RQB1</accession>
<feature type="compositionally biased region" description="Basic and acidic residues" evidence="1">
    <location>
        <begin position="90"/>
        <end position="99"/>
    </location>
</feature>
<dbReference type="OrthoDB" id="5916244at2759"/>
<feature type="region of interest" description="Disordered" evidence="1">
    <location>
        <begin position="79"/>
        <end position="99"/>
    </location>
</feature>
<protein>
    <submittedName>
        <fullName evidence="2">Uncharacterized protein</fullName>
    </submittedName>
</protein>
<comment type="caution">
    <text evidence="2">The sequence shown here is derived from an EMBL/GenBank/DDBJ whole genome shotgun (WGS) entry which is preliminary data.</text>
</comment>
<sequence length="99" mass="11141">MERLVRITAYCVRFVTNARSSRDGRKSGGSLSLCKWQEAEERRINFPGVTDPFLAEQHVKWRAAGFTRSLCGCRGALASRRDPVQSVETQSDHRNSVGK</sequence>
<keyword evidence="3" id="KW-1185">Reference proteome</keyword>
<organism evidence="2 3">
    <name type="scientific">Trichinella nelsoni</name>
    <dbReference type="NCBI Taxonomy" id="6336"/>
    <lineage>
        <taxon>Eukaryota</taxon>
        <taxon>Metazoa</taxon>
        <taxon>Ecdysozoa</taxon>
        <taxon>Nematoda</taxon>
        <taxon>Enoplea</taxon>
        <taxon>Dorylaimia</taxon>
        <taxon>Trichinellida</taxon>
        <taxon>Trichinellidae</taxon>
        <taxon>Trichinella</taxon>
    </lineage>
</organism>
<reference evidence="2 3" key="1">
    <citation type="submission" date="2015-01" db="EMBL/GenBank/DDBJ databases">
        <title>Evolution of Trichinella species and genotypes.</title>
        <authorList>
            <person name="Korhonen P.K."/>
            <person name="Edoardo P."/>
            <person name="Giuseppe L.R."/>
            <person name="Gasser R.B."/>
        </authorList>
    </citation>
    <scope>NUCLEOTIDE SEQUENCE [LARGE SCALE GENOMIC DNA]</scope>
    <source>
        <strain evidence="2">ISS37</strain>
    </source>
</reference>
<evidence type="ECO:0000313" key="2">
    <source>
        <dbReference type="EMBL" id="KRX16673.1"/>
    </source>
</evidence>
<gene>
    <name evidence="2" type="ORF">T07_3149</name>
</gene>
<dbReference type="EMBL" id="JYDL01000102">
    <property type="protein sequence ID" value="KRX16673.1"/>
    <property type="molecule type" value="Genomic_DNA"/>
</dbReference>
<dbReference type="Proteomes" id="UP000054630">
    <property type="component" value="Unassembled WGS sequence"/>
</dbReference>
<dbReference type="AlphaFoldDB" id="A0A0V0RQB1"/>
<evidence type="ECO:0000313" key="3">
    <source>
        <dbReference type="Proteomes" id="UP000054630"/>
    </source>
</evidence>
<evidence type="ECO:0000256" key="1">
    <source>
        <dbReference type="SAM" id="MobiDB-lite"/>
    </source>
</evidence>
<proteinExistence type="predicted"/>
<name>A0A0V0RQB1_9BILA</name>